<gene>
    <name evidence="2" type="ORF">DARMORV10_C01P10440.1</name>
</gene>
<feature type="region of interest" description="Disordered" evidence="1">
    <location>
        <begin position="1"/>
        <end position="24"/>
    </location>
</feature>
<accession>A0A816R7P4</accession>
<proteinExistence type="predicted"/>
<dbReference type="EMBL" id="HG994365">
    <property type="protein sequence ID" value="CAF2069232.1"/>
    <property type="molecule type" value="Genomic_DNA"/>
</dbReference>
<protein>
    <submittedName>
        <fullName evidence="2">(rape) hypothetical protein</fullName>
    </submittedName>
</protein>
<reference evidence="2" key="1">
    <citation type="submission" date="2021-01" db="EMBL/GenBank/DDBJ databases">
        <authorList>
            <consortium name="Genoscope - CEA"/>
            <person name="William W."/>
        </authorList>
    </citation>
    <scope>NUCLEOTIDE SEQUENCE</scope>
</reference>
<dbReference type="Proteomes" id="UP001295469">
    <property type="component" value="Chromosome C01"/>
</dbReference>
<dbReference type="AlphaFoldDB" id="A0A816R7P4"/>
<sequence>MANAKETAVNQGRRNIKQIRESSRSRLTNSLIHAVALPRQRNAKGVVCKSSFPLNSRKSFCMSH</sequence>
<evidence type="ECO:0000313" key="2">
    <source>
        <dbReference type="EMBL" id="CAF2069232.1"/>
    </source>
</evidence>
<organism evidence="2">
    <name type="scientific">Brassica napus</name>
    <name type="common">Rape</name>
    <dbReference type="NCBI Taxonomy" id="3708"/>
    <lineage>
        <taxon>Eukaryota</taxon>
        <taxon>Viridiplantae</taxon>
        <taxon>Streptophyta</taxon>
        <taxon>Embryophyta</taxon>
        <taxon>Tracheophyta</taxon>
        <taxon>Spermatophyta</taxon>
        <taxon>Magnoliopsida</taxon>
        <taxon>eudicotyledons</taxon>
        <taxon>Gunneridae</taxon>
        <taxon>Pentapetalae</taxon>
        <taxon>rosids</taxon>
        <taxon>malvids</taxon>
        <taxon>Brassicales</taxon>
        <taxon>Brassicaceae</taxon>
        <taxon>Brassiceae</taxon>
        <taxon>Brassica</taxon>
    </lineage>
</organism>
<evidence type="ECO:0000256" key="1">
    <source>
        <dbReference type="SAM" id="MobiDB-lite"/>
    </source>
</evidence>
<name>A0A816R7P4_BRANA</name>